<name>A0AAW2H8A5_9NEOP</name>
<dbReference type="InterPro" id="IPR001650">
    <property type="entry name" value="Helicase_C-like"/>
</dbReference>
<evidence type="ECO:0000259" key="6">
    <source>
        <dbReference type="PROSITE" id="PS51192"/>
    </source>
</evidence>
<dbReference type="Gene3D" id="3.40.50.300">
    <property type="entry name" value="P-loop containing nucleotide triphosphate hydrolases"/>
    <property type="match status" value="2"/>
</dbReference>
<evidence type="ECO:0008006" key="9">
    <source>
        <dbReference type="Google" id="ProtNLM"/>
    </source>
</evidence>
<comment type="caution">
    <text evidence="8">The sequence shown here is derived from an EMBL/GenBank/DDBJ whole genome shotgun (WGS) entry which is preliminary data.</text>
</comment>
<reference evidence="8" key="1">
    <citation type="journal article" date="2024" name="Gigascience">
        <title>Chromosome-level genome of the poultry shaft louse Menopon gallinae provides insight into the host-switching and adaptive evolution of parasitic lice.</title>
        <authorList>
            <person name="Xu Y."/>
            <person name="Ma L."/>
            <person name="Liu S."/>
            <person name="Liang Y."/>
            <person name="Liu Q."/>
            <person name="He Z."/>
            <person name="Tian L."/>
            <person name="Duan Y."/>
            <person name="Cai W."/>
            <person name="Li H."/>
            <person name="Song F."/>
        </authorList>
    </citation>
    <scope>NUCLEOTIDE SEQUENCE</scope>
    <source>
        <strain evidence="8">Cailab_2023a</strain>
    </source>
</reference>
<keyword evidence="2" id="KW-0378">Hydrolase</keyword>
<dbReference type="InterPro" id="IPR014001">
    <property type="entry name" value="Helicase_ATP-bd"/>
</dbReference>
<keyword evidence="4" id="KW-0067">ATP-binding</keyword>
<evidence type="ECO:0000256" key="5">
    <source>
        <dbReference type="SAM" id="MobiDB-lite"/>
    </source>
</evidence>
<dbReference type="CDD" id="cd00268">
    <property type="entry name" value="DEADc"/>
    <property type="match status" value="1"/>
</dbReference>
<evidence type="ECO:0000256" key="4">
    <source>
        <dbReference type="ARBA" id="ARBA00022840"/>
    </source>
</evidence>
<dbReference type="InterPro" id="IPR044742">
    <property type="entry name" value="DEAD/DEAH_RhlB"/>
</dbReference>
<dbReference type="GO" id="GO:0003724">
    <property type="term" value="F:RNA helicase activity"/>
    <property type="evidence" value="ECO:0007669"/>
    <property type="project" value="TreeGrafter"/>
</dbReference>
<dbReference type="GO" id="GO:0005524">
    <property type="term" value="F:ATP binding"/>
    <property type="evidence" value="ECO:0007669"/>
    <property type="project" value="UniProtKB-KW"/>
</dbReference>
<organism evidence="8">
    <name type="scientific">Menopon gallinae</name>
    <name type="common">poultry shaft louse</name>
    <dbReference type="NCBI Taxonomy" id="328185"/>
    <lineage>
        <taxon>Eukaryota</taxon>
        <taxon>Metazoa</taxon>
        <taxon>Ecdysozoa</taxon>
        <taxon>Arthropoda</taxon>
        <taxon>Hexapoda</taxon>
        <taxon>Insecta</taxon>
        <taxon>Pterygota</taxon>
        <taxon>Neoptera</taxon>
        <taxon>Paraneoptera</taxon>
        <taxon>Psocodea</taxon>
        <taxon>Troctomorpha</taxon>
        <taxon>Phthiraptera</taxon>
        <taxon>Amblycera</taxon>
        <taxon>Menoponidae</taxon>
        <taxon>Menopon</taxon>
    </lineage>
</organism>
<evidence type="ECO:0000259" key="7">
    <source>
        <dbReference type="PROSITE" id="PS51194"/>
    </source>
</evidence>
<dbReference type="SUPFAM" id="SSF52540">
    <property type="entry name" value="P-loop containing nucleoside triphosphate hydrolases"/>
    <property type="match status" value="1"/>
</dbReference>
<dbReference type="InterPro" id="IPR027417">
    <property type="entry name" value="P-loop_NTPase"/>
</dbReference>
<keyword evidence="1" id="KW-0547">Nucleotide-binding</keyword>
<dbReference type="SMART" id="SM00490">
    <property type="entry name" value="HELICc"/>
    <property type="match status" value="1"/>
</dbReference>
<dbReference type="InterPro" id="IPR050079">
    <property type="entry name" value="DEAD_box_RNA_helicase"/>
</dbReference>
<evidence type="ECO:0000313" key="8">
    <source>
        <dbReference type="EMBL" id="KAL0265920.1"/>
    </source>
</evidence>
<protein>
    <recommendedName>
        <fullName evidence="9">RNA helicase</fullName>
    </recommendedName>
</protein>
<feature type="region of interest" description="Disordered" evidence="5">
    <location>
        <begin position="1"/>
        <end position="25"/>
    </location>
</feature>
<dbReference type="PANTHER" id="PTHR47959:SF8">
    <property type="entry name" value="RNA HELICASE"/>
    <property type="match status" value="1"/>
</dbReference>
<evidence type="ECO:0000256" key="1">
    <source>
        <dbReference type="ARBA" id="ARBA00022741"/>
    </source>
</evidence>
<dbReference type="Pfam" id="PF00271">
    <property type="entry name" value="Helicase_C"/>
    <property type="match status" value="1"/>
</dbReference>
<dbReference type="EMBL" id="JARGDH010000006">
    <property type="protein sequence ID" value="KAL0265920.1"/>
    <property type="molecule type" value="Genomic_DNA"/>
</dbReference>
<dbReference type="CDD" id="cd18787">
    <property type="entry name" value="SF2_C_DEAD"/>
    <property type="match status" value="1"/>
</dbReference>
<dbReference type="PROSITE" id="PS51194">
    <property type="entry name" value="HELICASE_CTER"/>
    <property type="match status" value="1"/>
</dbReference>
<keyword evidence="3" id="KW-0347">Helicase</keyword>
<proteinExistence type="predicted"/>
<sequence length="819" mass="92610">MPMKASSTGPHNKPPGAEKKGSLTSNSSSYSFLELPWSHGETHVLENARYLDRYRASIEGRASTVNSGAMGQEAVHTEASARTVSETPAPPTDPMLYPYDVLIPRKLKRFVDSPPFRFSFVAQSCLEIQEGGTARAKIDVLDFKTVDSGMRVETSIVFVINRRRMRQVFVAEENRNYKNAISQSTDYERGRDRFREMSDMLFAYQIRHKVNFIDISTKDDFVREIKCIVKSFSEKRCYVPKVKTFSNGQSVFACYVLSMIPGISKNAAEAIAERFGSIAAFLKFLESNALDELHGVEVQSNDKTQKRPLGERQCRLPFLNKLWVPMKDSSHFFRQLGLDPRLARAISHRTPTPIQRKAIPAVLANQNIFGIARTGSGKTLAYLIPVVQKVVAGKKVLILVPTRDLVHQVHRVLRRLTCNIEIKIALAHGGIKDTASNFDIIIATVGKLLHDGQELCVDVLVVDEIDRILEEDGMRSDFQSLEKRLPRGRQTVYFSATLPERMIDIVSEFTLIKVDTELSNTLQHYFFYVPSPLREAALLFLMSQVTSKTIIFASTKYSVELAGEVLKDYNARIVYSSMDNALRKRNMDDFIKGTACVLVVTDLAARGLDIPDLDVAINYDLCDEKTFLHRVGRVARNGRAGAQYSIVSYKDVFFFLRIRETYFPEMEIGSIPCELLDTFSEKLRSTDLEAMRKMAERANAKAHRFAKKTNVEPDLRKNIQSMVVHSYFIRDREKGAVVTCLPVPSAKDAEEDALPAPRRTQEDFRDSLFIPYSTRHRRQRGSSQAPSGKLGKKSVNAVDEEWRRRKNILFGKGDGKKPA</sequence>
<gene>
    <name evidence="8" type="ORF">PYX00_011637</name>
</gene>
<dbReference type="GO" id="GO:0003676">
    <property type="term" value="F:nucleic acid binding"/>
    <property type="evidence" value="ECO:0007669"/>
    <property type="project" value="InterPro"/>
</dbReference>
<dbReference type="AlphaFoldDB" id="A0AAW2H8A5"/>
<dbReference type="InterPro" id="IPR011545">
    <property type="entry name" value="DEAD/DEAH_box_helicase_dom"/>
</dbReference>
<feature type="region of interest" description="Disordered" evidence="5">
    <location>
        <begin position="765"/>
        <end position="798"/>
    </location>
</feature>
<feature type="domain" description="Helicase ATP-binding" evidence="6">
    <location>
        <begin position="359"/>
        <end position="516"/>
    </location>
</feature>
<feature type="region of interest" description="Disordered" evidence="5">
    <location>
        <begin position="65"/>
        <end position="91"/>
    </location>
</feature>
<evidence type="ECO:0000256" key="3">
    <source>
        <dbReference type="ARBA" id="ARBA00022806"/>
    </source>
</evidence>
<dbReference type="GO" id="GO:0016787">
    <property type="term" value="F:hydrolase activity"/>
    <property type="evidence" value="ECO:0007669"/>
    <property type="project" value="UniProtKB-KW"/>
</dbReference>
<feature type="domain" description="Helicase C-terminal" evidence="7">
    <location>
        <begin position="537"/>
        <end position="679"/>
    </location>
</feature>
<dbReference type="Pfam" id="PF00270">
    <property type="entry name" value="DEAD"/>
    <property type="match status" value="1"/>
</dbReference>
<dbReference type="GO" id="GO:0005829">
    <property type="term" value="C:cytosol"/>
    <property type="evidence" value="ECO:0007669"/>
    <property type="project" value="TreeGrafter"/>
</dbReference>
<dbReference type="PROSITE" id="PS51192">
    <property type="entry name" value="HELICASE_ATP_BIND_1"/>
    <property type="match status" value="1"/>
</dbReference>
<feature type="compositionally biased region" description="Polar residues" evidence="5">
    <location>
        <begin position="1"/>
        <end position="10"/>
    </location>
</feature>
<dbReference type="PANTHER" id="PTHR47959">
    <property type="entry name" value="ATP-DEPENDENT RNA HELICASE RHLE-RELATED"/>
    <property type="match status" value="1"/>
</dbReference>
<dbReference type="SMART" id="SM00487">
    <property type="entry name" value="DEXDc"/>
    <property type="match status" value="1"/>
</dbReference>
<accession>A0AAW2H8A5</accession>
<evidence type="ECO:0000256" key="2">
    <source>
        <dbReference type="ARBA" id="ARBA00022801"/>
    </source>
</evidence>